<evidence type="ECO:0000256" key="2">
    <source>
        <dbReference type="ARBA" id="ARBA00022692"/>
    </source>
</evidence>
<reference evidence="6 7" key="1">
    <citation type="submission" date="2016-11" db="EMBL/GenBank/DDBJ databases">
        <authorList>
            <person name="Jaros S."/>
            <person name="Januszkiewicz K."/>
            <person name="Wedrychowicz H."/>
        </authorList>
    </citation>
    <scope>NUCLEOTIDE SEQUENCE [LARGE SCALE GENOMIC DNA]</scope>
    <source>
        <strain evidence="6 7">DSM 46144</strain>
    </source>
</reference>
<feature type="transmembrane region" description="Helical" evidence="5">
    <location>
        <begin position="195"/>
        <end position="215"/>
    </location>
</feature>
<feature type="transmembrane region" description="Helical" evidence="5">
    <location>
        <begin position="28"/>
        <end position="49"/>
    </location>
</feature>
<evidence type="ECO:0000256" key="1">
    <source>
        <dbReference type="ARBA" id="ARBA00004141"/>
    </source>
</evidence>
<organism evidence="6 7">
    <name type="scientific">Cryptosporangium aurantiacum</name>
    <dbReference type="NCBI Taxonomy" id="134849"/>
    <lineage>
        <taxon>Bacteria</taxon>
        <taxon>Bacillati</taxon>
        <taxon>Actinomycetota</taxon>
        <taxon>Actinomycetes</taxon>
        <taxon>Cryptosporangiales</taxon>
        <taxon>Cryptosporangiaceae</taxon>
        <taxon>Cryptosporangium</taxon>
    </lineage>
</organism>
<comment type="subcellular location">
    <subcellularLocation>
        <location evidence="1">Membrane</location>
        <topology evidence="1">Multi-pass membrane protein</topology>
    </subcellularLocation>
</comment>
<dbReference type="EMBL" id="FRCS01000003">
    <property type="protein sequence ID" value="SHN15712.1"/>
    <property type="molecule type" value="Genomic_DNA"/>
</dbReference>
<keyword evidence="7" id="KW-1185">Reference proteome</keyword>
<feature type="transmembrane region" description="Helical" evidence="5">
    <location>
        <begin position="158"/>
        <end position="183"/>
    </location>
</feature>
<feature type="transmembrane region" description="Helical" evidence="5">
    <location>
        <begin position="246"/>
        <end position="271"/>
    </location>
</feature>
<feature type="transmembrane region" description="Helical" evidence="5">
    <location>
        <begin position="563"/>
        <end position="582"/>
    </location>
</feature>
<dbReference type="PANTHER" id="PTHR43077">
    <property type="entry name" value="TRANSPORT PERMEASE YVFS-RELATED"/>
    <property type="match status" value="1"/>
</dbReference>
<sequence length="698" mass="71392">MAIDVSSPAPTSFEPRHVSRRPSRWKPLLGVLVLPLFFLVALPAVYLGALHQPAPHDMRVAVIGSGTPAGNLATGLAAQVGDSFEVETLGTVEQARSALRHLEIRAAYDPATATVYVASAGSAAGANAAEQLFTKVAAQTDKTLTIEDVVPLPASDRIGVSLIFLGLAAVVAGFLTATVLNVAVPGLSIRRELGYLAGAAVAAAVIPMFTAYCVYGVFDSAILGTGALLAAICFVTGVFHAGGIRLIGPAMVMVTVFFTVILGVPASGAAVPRDMLPDFFDWLNPLLSTPAALDGLRRVLYFDGTGIGRNVVTLAMWALIGFGLLALSTLKSPKPEGAPGPFAGLTDDSETPLDPAAAKLKQRRVTAGVLVMPLFFVIVLPLSFIGALHSPTPYHLKVAVIGSGEPATTMIKAIEARAGDGLDVSRVDTVAEAQRKLKNLDLRGAYDPATGDLYLASAGGTQASATVTSVFTTVAQASKATVTTHDVAPLSAHDPLGTSLLYVGIGAILAGFTTGIVVSIAVPGLGTAGKLATLVVMSAVAAGVETLYGWVAFDAFDGQAGPAALMLFGLALVSGLLTIGGIRVIGPAMVLVSILVLILLGVPASGLVVPLDLTPPFYGIVHNVLPTASGLDGLRRIVYFDGHGIGGDVLTMALWALGGLGLLVLGHWRHDKGSDDAMHDAELLEDTAAAATAAAAAG</sequence>
<dbReference type="STRING" id="134849.SAMN05443668_103298"/>
<dbReference type="Proteomes" id="UP000184440">
    <property type="component" value="Unassembled WGS sequence"/>
</dbReference>
<feature type="transmembrane region" description="Helical" evidence="5">
    <location>
        <begin position="531"/>
        <end position="551"/>
    </location>
</feature>
<evidence type="ECO:0000256" key="5">
    <source>
        <dbReference type="SAM" id="Phobius"/>
    </source>
</evidence>
<feature type="transmembrane region" description="Helical" evidence="5">
    <location>
        <begin position="589"/>
        <end position="609"/>
    </location>
</feature>
<protein>
    <recommendedName>
        <fullName evidence="8">ABC-2 family transporter protein</fullName>
    </recommendedName>
</protein>
<feature type="transmembrane region" description="Helical" evidence="5">
    <location>
        <begin position="649"/>
        <end position="668"/>
    </location>
</feature>
<dbReference type="AlphaFoldDB" id="A0A1M7PG25"/>
<keyword evidence="2 5" id="KW-0812">Transmembrane</keyword>
<feature type="transmembrane region" description="Helical" evidence="5">
    <location>
        <begin position="369"/>
        <end position="388"/>
    </location>
</feature>
<dbReference type="InterPro" id="IPR051328">
    <property type="entry name" value="T7SS_ABC-Transporter"/>
</dbReference>
<feature type="transmembrane region" description="Helical" evidence="5">
    <location>
        <begin position="307"/>
        <end position="327"/>
    </location>
</feature>
<evidence type="ECO:0000256" key="4">
    <source>
        <dbReference type="ARBA" id="ARBA00023136"/>
    </source>
</evidence>
<evidence type="ECO:0000256" key="3">
    <source>
        <dbReference type="ARBA" id="ARBA00022989"/>
    </source>
</evidence>
<dbReference type="PANTHER" id="PTHR43077:SF10">
    <property type="entry name" value="TRANSPORT PERMEASE PROTEIN"/>
    <property type="match status" value="1"/>
</dbReference>
<accession>A0A1M7PG25</accession>
<dbReference type="GO" id="GO:0016020">
    <property type="term" value="C:membrane"/>
    <property type="evidence" value="ECO:0007669"/>
    <property type="project" value="UniProtKB-SubCell"/>
</dbReference>
<gene>
    <name evidence="6" type="ORF">SAMN05443668_103298</name>
</gene>
<evidence type="ECO:0008006" key="8">
    <source>
        <dbReference type="Google" id="ProtNLM"/>
    </source>
</evidence>
<name>A0A1M7PG25_9ACTN</name>
<feature type="transmembrane region" description="Helical" evidence="5">
    <location>
        <begin position="221"/>
        <end position="239"/>
    </location>
</feature>
<proteinExistence type="predicted"/>
<evidence type="ECO:0000313" key="6">
    <source>
        <dbReference type="EMBL" id="SHN15712.1"/>
    </source>
</evidence>
<keyword evidence="3 5" id="KW-1133">Transmembrane helix</keyword>
<keyword evidence="4 5" id="KW-0472">Membrane</keyword>
<feature type="transmembrane region" description="Helical" evidence="5">
    <location>
        <begin position="500"/>
        <end position="522"/>
    </location>
</feature>
<evidence type="ECO:0000313" key="7">
    <source>
        <dbReference type="Proteomes" id="UP000184440"/>
    </source>
</evidence>